<proteinExistence type="predicted"/>
<dbReference type="AlphaFoldDB" id="A0AAD8NZU1"/>
<dbReference type="Proteomes" id="UP001229421">
    <property type="component" value="Unassembled WGS sequence"/>
</dbReference>
<dbReference type="EMBL" id="JAUHHV010000004">
    <property type="protein sequence ID" value="KAK1428028.1"/>
    <property type="molecule type" value="Genomic_DNA"/>
</dbReference>
<evidence type="ECO:0000313" key="1">
    <source>
        <dbReference type="EMBL" id="KAK1428028.1"/>
    </source>
</evidence>
<organism evidence="1 2">
    <name type="scientific">Tagetes erecta</name>
    <name type="common">African marigold</name>
    <dbReference type="NCBI Taxonomy" id="13708"/>
    <lineage>
        <taxon>Eukaryota</taxon>
        <taxon>Viridiplantae</taxon>
        <taxon>Streptophyta</taxon>
        <taxon>Embryophyta</taxon>
        <taxon>Tracheophyta</taxon>
        <taxon>Spermatophyta</taxon>
        <taxon>Magnoliopsida</taxon>
        <taxon>eudicotyledons</taxon>
        <taxon>Gunneridae</taxon>
        <taxon>Pentapetalae</taxon>
        <taxon>asterids</taxon>
        <taxon>campanulids</taxon>
        <taxon>Asterales</taxon>
        <taxon>Asteraceae</taxon>
        <taxon>Asteroideae</taxon>
        <taxon>Heliantheae alliance</taxon>
        <taxon>Tageteae</taxon>
        <taxon>Tagetes</taxon>
    </lineage>
</organism>
<protein>
    <submittedName>
        <fullName evidence="1">Uncharacterized protein</fullName>
    </submittedName>
</protein>
<evidence type="ECO:0000313" key="2">
    <source>
        <dbReference type="Proteomes" id="UP001229421"/>
    </source>
</evidence>
<sequence>MDANQVSDLVEADLTNVSAVTTGTRDSQTFERSSNIASWDDDLEDLEHEKGTVYKKEICGYRVQRLHLPGVEPFENSWWNSKIRT</sequence>
<comment type="caution">
    <text evidence="1">The sequence shown here is derived from an EMBL/GenBank/DDBJ whole genome shotgun (WGS) entry which is preliminary data.</text>
</comment>
<reference evidence="1" key="1">
    <citation type="journal article" date="2023" name="bioRxiv">
        <title>Improved chromosome-level genome assembly for marigold (Tagetes erecta).</title>
        <authorList>
            <person name="Jiang F."/>
            <person name="Yuan L."/>
            <person name="Wang S."/>
            <person name="Wang H."/>
            <person name="Xu D."/>
            <person name="Wang A."/>
            <person name="Fan W."/>
        </authorList>
    </citation>
    <scope>NUCLEOTIDE SEQUENCE</scope>
    <source>
        <strain evidence="1">WSJ</strain>
        <tissue evidence="1">Leaf</tissue>
    </source>
</reference>
<accession>A0AAD8NZU1</accession>
<keyword evidence="2" id="KW-1185">Reference proteome</keyword>
<gene>
    <name evidence="1" type="ORF">QVD17_16855</name>
</gene>
<name>A0AAD8NZU1_TARER</name>